<evidence type="ECO:0000313" key="5">
    <source>
        <dbReference type="Proteomes" id="UP000288216"/>
    </source>
</evidence>
<dbReference type="EMBL" id="BFAA01000964">
    <property type="protein sequence ID" value="GCB74412.1"/>
    <property type="molecule type" value="Genomic_DNA"/>
</dbReference>
<keyword evidence="1" id="KW-0597">Phosphoprotein</keyword>
<dbReference type="InterPro" id="IPR024581">
    <property type="entry name" value="TBD"/>
</dbReference>
<dbReference type="GO" id="GO:0043124">
    <property type="term" value="P:negative regulation of canonical NF-kappaB signal transduction"/>
    <property type="evidence" value="ECO:0007669"/>
    <property type="project" value="InterPro"/>
</dbReference>
<protein>
    <recommendedName>
        <fullName evidence="3">Tbk1/Ikki binding domain-containing protein</fullName>
    </recommendedName>
</protein>
<feature type="domain" description="Tbk1/Ikki binding" evidence="3">
    <location>
        <begin position="6"/>
        <end position="58"/>
    </location>
</feature>
<sequence length="278" mass="31139">MARDTHVKEMEEAFGLLYQEFRRLKTVCVRQAELIKALTVRREITIDMAFTVPIQCTDTGKPDQSEGPFLRPQKKNGLEVAACNVPVAPPDVMVDRNHDQVLECCSKLDIMFPPTSAEYNFLISEPENLPHVNTVHLPEPPTPTDEIVQGSASNLYDDYRSTYSFNIDRSALEQSTVNIPGSFLGERGIPLGPAYPFWERQDLDTFNALENVQLPRSLDSAVACHSTDYAPVTPGPCIPRKISGPQQQHQSDVAYSLHQAQKCSKEPWSFNLPLVNIN</sequence>
<dbReference type="STRING" id="75743.A0A401PMP3"/>
<keyword evidence="2" id="KW-0175">Coiled coil</keyword>
<dbReference type="Proteomes" id="UP000288216">
    <property type="component" value="Unassembled WGS sequence"/>
</dbReference>
<gene>
    <name evidence="4" type="ORF">scyTo_0003502</name>
</gene>
<dbReference type="PANTHER" id="PTHR15249">
    <property type="entry name" value="TRAF FAMILY MEMBER-ASSOCIATED NF-KAPPA-B ACTIVATOR"/>
    <property type="match status" value="1"/>
</dbReference>
<evidence type="ECO:0000259" key="3">
    <source>
        <dbReference type="Pfam" id="PF12845"/>
    </source>
</evidence>
<keyword evidence="5" id="KW-1185">Reference proteome</keyword>
<name>A0A401PMP3_SCYTO</name>
<accession>A0A401PMP3</accession>
<reference evidence="4 5" key="1">
    <citation type="journal article" date="2018" name="Nat. Ecol. Evol.">
        <title>Shark genomes provide insights into elasmobranch evolution and the origin of vertebrates.</title>
        <authorList>
            <person name="Hara Y"/>
            <person name="Yamaguchi K"/>
            <person name="Onimaru K"/>
            <person name="Kadota M"/>
            <person name="Koyanagi M"/>
            <person name="Keeley SD"/>
            <person name="Tatsumi K"/>
            <person name="Tanaka K"/>
            <person name="Motone F"/>
            <person name="Kageyama Y"/>
            <person name="Nozu R"/>
            <person name="Adachi N"/>
            <person name="Nishimura O"/>
            <person name="Nakagawa R"/>
            <person name="Tanegashima C"/>
            <person name="Kiyatake I"/>
            <person name="Matsumoto R"/>
            <person name="Murakumo K"/>
            <person name="Nishida K"/>
            <person name="Terakita A"/>
            <person name="Kuratani S"/>
            <person name="Sato K"/>
            <person name="Hyodo S Kuraku.S."/>
        </authorList>
    </citation>
    <scope>NUCLEOTIDE SEQUENCE [LARGE SCALE GENOMIC DNA]</scope>
</reference>
<dbReference type="InterPro" id="IPR039669">
    <property type="entry name" value="TANK"/>
</dbReference>
<dbReference type="Pfam" id="PF12845">
    <property type="entry name" value="TBD"/>
    <property type="match status" value="1"/>
</dbReference>
<dbReference type="AlphaFoldDB" id="A0A401PMP3"/>
<evidence type="ECO:0000313" key="4">
    <source>
        <dbReference type="EMBL" id="GCB74412.1"/>
    </source>
</evidence>
<comment type="caution">
    <text evidence="4">The sequence shown here is derived from an EMBL/GenBank/DDBJ whole genome shotgun (WGS) entry which is preliminary data.</text>
</comment>
<organism evidence="4 5">
    <name type="scientific">Scyliorhinus torazame</name>
    <name type="common">Cloudy catshark</name>
    <name type="synonym">Catulus torazame</name>
    <dbReference type="NCBI Taxonomy" id="75743"/>
    <lineage>
        <taxon>Eukaryota</taxon>
        <taxon>Metazoa</taxon>
        <taxon>Chordata</taxon>
        <taxon>Craniata</taxon>
        <taxon>Vertebrata</taxon>
        <taxon>Chondrichthyes</taxon>
        <taxon>Elasmobranchii</taxon>
        <taxon>Galeomorphii</taxon>
        <taxon>Galeoidea</taxon>
        <taxon>Carcharhiniformes</taxon>
        <taxon>Scyliorhinidae</taxon>
        <taxon>Scyliorhinus</taxon>
    </lineage>
</organism>
<feature type="non-terminal residue" evidence="4">
    <location>
        <position position="278"/>
    </location>
</feature>
<dbReference type="OrthoDB" id="8769224at2759"/>
<dbReference type="PANTHER" id="PTHR15249:SF0">
    <property type="entry name" value="TRAF FAMILY MEMBER-ASSOCIATED NF-KAPPA-B ACTIVATOR"/>
    <property type="match status" value="1"/>
</dbReference>
<proteinExistence type="predicted"/>
<evidence type="ECO:0000256" key="2">
    <source>
        <dbReference type="ARBA" id="ARBA00023054"/>
    </source>
</evidence>
<evidence type="ECO:0000256" key="1">
    <source>
        <dbReference type="ARBA" id="ARBA00022553"/>
    </source>
</evidence>